<proteinExistence type="predicted"/>
<dbReference type="EnsemblPlants" id="Bo8g050410.1">
    <property type="protein sequence ID" value="Bo8g050410.1"/>
    <property type="gene ID" value="Bo8g050410"/>
</dbReference>
<dbReference type="Proteomes" id="UP000032141">
    <property type="component" value="Chromosome C8"/>
</dbReference>
<organism evidence="1 2">
    <name type="scientific">Brassica oleracea var. oleracea</name>
    <dbReference type="NCBI Taxonomy" id="109376"/>
    <lineage>
        <taxon>Eukaryota</taxon>
        <taxon>Viridiplantae</taxon>
        <taxon>Streptophyta</taxon>
        <taxon>Embryophyta</taxon>
        <taxon>Tracheophyta</taxon>
        <taxon>Spermatophyta</taxon>
        <taxon>Magnoliopsida</taxon>
        <taxon>eudicotyledons</taxon>
        <taxon>Gunneridae</taxon>
        <taxon>Pentapetalae</taxon>
        <taxon>rosids</taxon>
        <taxon>malvids</taxon>
        <taxon>Brassicales</taxon>
        <taxon>Brassicaceae</taxon>
        <taxon>Brassiceae</taxon>
        <taxon>Brassica</taxon>
    </lineage>
</organism>
<dbReference type="HOGENOM" id="CLU_2999275_0_0_1"/>
<reference evidence="1" key="2">
    <citation type="submission" date="2015-03" db="UniProtKB">
        <authorList>
            <consortium name="EnsemblPlants"/>
        </authorList>
    </citation>
    <scope>IDENTIFICATION</scope>
</reference>
<evidence type="ECO:0000313" key="2">
    <source>
        <dbReference type="Proteomes" id="UP000032141"/>
    </source>
</evidence>
<keyword evidence="2" id="KW-1185">Reference proteome</keyword>
<reference evidence="1 2" key="1">
    <citation type="journal article" date="2014" name="Genome Biol.">
        <title>Transcriptome and methylome profiling reveals relics of genome dominance in the mesopolyploid Brassica oleracea.</title>
        <authorList>
            <person name="Parkin I.A."/>
            <person name="Koh C."/>
            <person name="Tang H."/>
            <person name="Robinson S.J."/>
            <person name="Kagale S."/>
            <person name="Clarke W.E."/>
            <person name="Town C.D."/>
            <person name="Nixon J."/>
            <person name="Krishnakumar V."/>
            <person name="Bidwell S.L."/>
            <person name="Denoeud F."/>
            <person name="Belcram H."/>
            <person name="Links M.G."/>
            <person name="Just J."/>
            <person name="Clarke C."/>
            <person name="Bender T."/>
            <person name="Huebert T."/>
            <person name="Mason A.S."/>
            <person name="Pires J.C."/>
            <person name="Barker G."/>
            <person name="Moore J."/>
            <person name="Walley P.G."/>
            <person name="Manoli S."/>
            <person name="Batley J."/>
            <person name="Edwards D."/>
            <person name="Nelson M.N."/>
            <person name="Wang X."/>
            <person name="Paterson A.H."/>
            <person name="King G."/>
            <person name="Bancroft I."/>
            <person name="Chalhoub B."/>
            <person name="Sharpe A.G."/>
        </authorList>
    </citation>
    <scope>NUCLEOTIDE SEQUENCE</scope>
    <source>
        <strain evidence="1 2">cv. TO1000</strain>
    </source>
</reference>
<dbReference type="AlphaFoldDB" id="A0A0D3DMR8"/>
<protein>
    <submittedName>
        <fullName evidence="1">Uncharacterized protein</fullName>
    </submittedName>
</protein>
<dbReference type="Gramene" id="Bo8g050410.1">
    <property type="protein sequence ID" value="Bo8g050410.1"/>
    <property type="gene ID" value="Bo8g050410"/>
</dbReference>
<accession>A0A0D3DMR8</accession>
<name>A0A0D3DMR8_BRAOL</name>
<evidence type="ECO:0000313" key="1">
    <source>
        <dbReference type="EnsemblPlants" id="Bo8g050410.1"/>
    </source>
</evidence>
<sequence>MEEVKRRDLSRRLSSRGMDESRELIKIQEQDSSMKRTTIAFEVLSLPCNSRACHFLS</sequence>